<gene>
    <name evidence="2" type="ORF">ISN44_As07g009520</name>
</gene>
<reference evidence="2 3" key="1">
    <citation type="submission" date="2020-12" db="EMBL/GenBank/DDBJ databases">
        <title>Concerted genomic and epigenomic changes stabilize Arabidopsis allopolyploids.</title>
        <authorList>
            <person name="Chen Z."/>
        </authorList>
    </citation>
    <scope>NUCLEOTIDE SEQUENCE [LARGE SCALE GENOMIC DNA]</scope>
    <source>
        <strain evidence="2">As9502</strain>
        <tissue evidence="2">Leaf</tissue>
    </source>
</reference>
<dbReference type="Pfam" id="PF08284">
    <property type="entry name" value="RVP_2"/>
    <property type="match status" value="1"/>
</dbReference>
<accession>A0A8T2BP23</accession>
<dbReference type="EMBL" id="JAEFBJ010000007">
    <property type="protein sequence ID" value="KAG7588625.1"/>
    <property type="molecule type" value="Genomic_DNA"/>
</dbReference>
<organism evidence="2 3">
    <name type="scientific">Arabidopsis suecica</name>
    <name type="common">Swedish thale-cress</name>
    <name type="synonym">Cardaminopsis suecica</name>
    <dbReference type="NCBI Taxonomy" id="45249"/>
    <lineage>
        <taxon>Eukaryota</taxon>
        <taxon>Viridiplantae</taxon>
        <taxon>Streptophyta</taxon>
        <taxon>Embryophyta</taxon>
        <taxon>Tracheophyta</taxon>
        <taxon>Spermatophyta</taxon>
        <taxon>Magnoliopsida</taxon>
        <taxon>eudicotyledons</taxon>
        <taxon>Gunneridae</taxon>
        <taxon>Pentapetalae</taxon>
        <taxon>rosids</taxon>
        <taxon>malvids</taxon>
        <taxon>Brassicales</taxon>
        <taxon>Brassicaceae</taxon>
        <taxon>Camelineae</taxon>
        <taxon>Arabidopsis</taxon>
    </lineage>
</organism>
<dbReference type="AlphaFoldDB" id="A0A8T2BP23"/>
<sequence length="846" mass="96920">MAPTTEAAHDVKFPMAELAERIDNLSTTVAEHTRQFVEQGRRHKEEMREQESTNLELHQAITTRSEPTPKKNPEIFLGNSVEHLVVTSTPEALCSCRDSRVPLARQIRKEHRIPVSRRYHKVRKQKLWKIDARFEMNVDPRLNNIRIARKRRHPCSRVSGFQPEDPLYPSKFAGTLRGEMGRDTVGHNQFTRDARVLAADDLALQQDELRGENPSYGFDVLRGLDCESKGMTPHNDNEVRVSRYSYEDLKAWINSFETYLCESNTPQNEWMKIVYSNLEGETGHWIKSLWERNSPTSWKEFKWMIREEAKVPTRRQGELSRALYSGMLQENSVLNYCREFEAKRRVSMSIPEKYVLEVFLQGLKQPLQSEVIRLQPKGLKEAMDVAKWLEEMSGYMRNETSLQGAPNKGIWQGTCFSFYCCTLEPGAITQLNQRRPTTLGYMGDNEKLMSLTLVHGKMYDSRKELEGVKGDLRTSRLNKGNELKFHGTISGQKVNVLVDSRATNNFISERLATQFQLPVLDSRIVKVTLGYGLYSNVKGWCQDITLQVKDVQIVENYDVLDLKQNDVDVILGYEWLSKLGETAVNWQDHTFSFIHNHTWVTFCAKDKDLKQCTTKVKMRQNNGQERIEEEYNDDGVTFVDYYLEDKVALKGESKGMLGGIANEIQGKYNGSGESQKVRISTRYPKKTPKIISVKKFGNRGGLKEKQGSLGVFSMGYKVIGEKQEELFTNTSRLGPGKVAKENDEENALLLQNDVKQTEVVDGIIQNMPTEAEKCQTVLVLDFKDKKVLERHVEEIGDKWEIATKGWRQCELILKEFEASIIVKGKAAGVRSTEATTLFQGIHFLPP</sequence>
<dbReference type="CDD" id="cd00303">
    <property type="entry name" value="retropepsin_like"/>
    <property type="match status" value="1"/>
</dbReference>
<keyword evidence="3" id="KW-1185">Reference proteome</keyword>
<evidence type="ECO:0000259" key="1">
    <source>
        <dbReference type="Pfam" id="PF03732"/>
    </source>
</evidence>
<dbReference type="Pfam" id="PF03732">
    <property type="entry name" value="Retrotrans_gag"/>
    <property type="match status" value="1"/>
</dbReference>
<comment type="caution">
    <text evidence="2">The sequence shown here is derived from an EMBL/GenBank/DDBJ whole genome shotgun (WGS) entry which is preliminary data.</text>
</comment>
<dbReference type="OrthoDB" id="1102658at2759"/>
<name>A0A8T2BP23_ARASU</name>
<evidence type="ECO:0000313" key="2">
    <source>
        <dbReference type="EMBL" id="KAG7588625.1"/>
    </source>
</evidence>
<dbReference type="InterPro" id="IPR005162">
    <property type="entry name" value="Retrotrans_gag_dom"/>
</dbReference>
<dbReference type="Proteomes" id="UP000694251">
    <property type="component" value="Chromosome 7"/>
</dbReference>
<protein>
    <submittedName>
        <fullName evidence="2">Aspartic peptidase domain superfamily</fullName>
    </submittedName>
</protein>
<proteinExistence type="predicted"/>
<feature type="domain" description="Retrotransposon gag" evidence="1">
    <location>
        <begin position="272"/>
        <end position="364"/>
    </location>
</feature>
<evidence type="ECO:0000313" key="3">
    <source>
        <dbReference type="Proteomes" id="UP000694251"/>
    </source>
</evidence>